<proteinExistence type="predicted"/>
<evidence type="ECO:0000313" key="2">
    <source>
        <dbReference type="Proteomes" id="UP001059663"/>
    </source>
</evidence>
<sequence>MSVLRRRATTTVVLCSALALILTGCGNDASESSGSSSAPSSGSSSTMYGEDHVMDQVKKANTAFHGIDPNAKIPDTAAWATAAYRKKYNDDPAKYKDIGAVVKGKVSSSSLHLASSKPDAPGGWDVTVYNCTVSTQRVYIDGKDVTSDPKNPKKTLPKGPRDSVFSDSYTTPDGGRTWQLNNTQPVTGKQADESPCAE</sequence>
<evidence type="ECO:0000313" key="1">
    <source>
        <dbReference type="EMBL" id="UUZ43937.1"/>
    </source>
</evidence>
<protein>
    <submittedName>
        <fullName evidence="1">Uncharacterized protein</fullName>
    </submittedName>
</protein>
<dbReference type="Proteomes" id="UP001059663">
    <property type="component" value="Chromosome"/>
</dbReference>
<name>A0AC61U1P7_9MICO</name>
<dbReference type="EMBL" id="CP087977">
    <property type="protein sequence ID" value="UUZ43937.1"/>
    <property type="molecule type" value="Genomic_DNA"/>
</dbReference>
<organism evidence="1 2">
    <name type="scientific">Janibacter limosus</name>
    <dbReference type="NCBI Taxonomy" id="53458"/>
    <lineage>
        <taxon>Bacteria</taxon>
        <taxon>Bacillati</taxon>
        <taxon>Actinomycetota</taxon>
        <taxon>Actinomycetes</taxon>
        <taxon>Micrococcales</taxon>
        <taxon>Intrasporangiaceae</taxon>
        <taxon>Janibacter</taxon>
    </lineage>
</organism>
<gene>
    <name evidence="1" type="ORF">LP422_14755</name>
</gene>
<reference evidence="1" key="1">
    <citation type="submission" date="2021-11" db="EMBL/GenBank/DDBJ databases">
        <title>Study of the species diversity of bacterial strains isolated from a unique natural object - Shulgan-Tash cave (Bashkiria).</title>
        <authorList>
            <person name="Sazanova A.L."/>
            <person name="Chirak E.R."/>
            <person name="Safronova V.I."/>
        </authorList>
    </citation>
    <scope>NUCLEOTIDE SEQUENCE</scope>
    <source>
        <strain evidence="1">P1</strain>
    </source>
</reference>
<accession>A0AC61U1P7</accession>